<accession>A0A401TSQ0</accession>
<name>A0A401TSQ0_CHIPU</name>
<evidence type="ECO:0000256" key="1">
    <source>
        <dbReference type="SAM" id="MobiDB-lite"/>
    </source>
</evidence>
<evidence type="ECO:0000313" key="3">
    <source>
        <dbReference type="Proteomes" id="UP000287033"/>
    </source>
</evidence>
<reference evidence="2 3" key="1">
    <citation type="journal article" date="2018" name="Nat. Ecol. Evol.">
        <title>Shark genomes provide insights into elasmobranch evolution and the origin of vertebrates.</title>
        <authorList>
            <person name="Hara Y"/>
            <person name="Yamaguchi K"/>
            <person name="Onimaru K"/>
            <person name="Kadota M"/>
            <person name="Koyanagi M"/>
            <person name="Keeley SD"/>
            <person name="Tatsumi K"/>
            <person name="Tanaka K"/>
            <person name="Motone F"/>
            <person name="Kageyama Y"/>
            <person name="Nozu R"/>
            <person name="Adachi N"/>
            <person name="Nishimura O"/>
            <person name="Nakagawa R"/>
            <person name="Tanegashima C"/>
            <person name="Kiyatake I"/>
            <person name="Matsumoto R"/>
            <person name="Murakumo K"/>
            <person name="Nishida K"/>
            <person name="Terakita A"/>
            <person name="Kuratani S"/>
            <person name="Sato K"/>
            <person name="Hyodo S Kuraku.S."/>
        </authorList>
    </citation>
    <scope>NUCLEOTIDE SEQUENCE [LARGE SCALE GENOMIC DNA]</scope>
</reference>
<organism evidence="2 3">
    <name type="scientific">Chiloscyllium punctatum</name>
    <name type="common">Brownbanded bambooshark</name>
    <name type="synonym">Hemiscyllium punctatum</name>
    <dbReference type="NCBI Taxonomy" id="137246"/>
    <lineage>
        <taxon>Eukaryota</taxon>
        <taxon>Metazoa</taxon>
        <taxon>Chordata</taxon>
        <taxon>Craniata</taxon>
        <taxon>Vertebrata</taxon>
        <taxon>Chondrichthyes</taxon>
        <taxon>Elasmobranchii</taxon>
        <taxon>Galeomorphii</taxon>
        <taxon>Galeoidea</taxon>
        <taxon>Orectolobiformes</taxon>
        <taxon>Hemiscylliidae</taxon>
        <taxon>Chiloscyllium</taxon>
    </lineage>
</organism>
<protein>
    <submittedName>
        <fullName evidence="2">Uncharacterized protein</fullName>
    </submittedName>
</protein>
<evidence type="ECO:0000313" key="2">
    <source>
        <dbReference type="EMBL" id="GCC45674.1"/>
    </source>
</evidence>
<dbReference type="AlphaFoldDB" id="A0A401TSQ0"/>
<gene>
    <name evidence="2" type="ORF">chiPu_0029579</name>
</gene>
<sequence length="42" mass="4421">MHPSVTSAFARAPHQTRHPADRFTPTGAPPLPRGVRACACPG</sequence>
<feature type="region of interest" description="Disordered" evidence="1">
    <location>
        <begin position="1"/>
        <end position="42"/>
    </location>
</feature>
<proteinExistence type="predicted"/>
<dbReference type="Proteomes" id="UP000287033">
    <property type="component" value="Unassembled WGS sequence"/>
</dbReference>
<keyword evidence="3" id="KW-1185">Reference proteome</keyword>
<comment type="caution">
    <text evidence="2">The sequence shown here is derived from an EMBL/GenBank/DDBJ whole genome shotgun (WGS) entry which is preliminary data.</text>
</comment>
<feature type="non-terminal residue" evidence="2">
    <location>
        <position position="42"/>
    </location>
</feature>
<dbReference type="EMBL" id="BEZZ01160552">
    <property type="protein sequence ID" value="GCC45674.1"/>
    <property type="molecule type" value="Genomic_DNA"/>
</dbReference>